<feature type="compositionally biased region" description="Polar residues" evidence="1">
    <location>
        <begin position="116"/>
        <end position="125"/>
    </location>
</feature>
<reference evidence="2 3" key="1">
    <citation type="journal article" date="2019" name="Int. J. Syst. Evol. Microbiol.">
        <title>The Global Catalogue of Microorganisms (GCM) 10K type strain sequencing project: providing services to taxonomists for standard genome sequencing and annotation.</title>
        <authorList>
            <consortium name="The Broad Institute Genomics Platform"/>
            <consortium name="The Broad Institute Genome Sequencing Center for Infectious Disease"/>
            <person name="Wu L."/>
            <person name="Ma J."/>
        </authorList>
    </citation>
    <scope>NUCLEOTIDE SEQUENCE [LARGE SCALE GENOMIC DNA]</scope>
    <source>
        <strain evidence="2 3">JCM 4524</strain>
    </source>
</reference>
<feature type="compositionally biased region" description="Gly residues" evidence="1">
    <location>
        <begin position="83"/>
        <end position="96"/>
    </location>
</feature>
<proteinExistence type="predicted"/>
<evidence type="ECO:0000313" key="3">
    <source>
        <dbReference type="Proteomes" id="UP001500151"/>
    </source>
</evidence>
<keyword evidence="3" id="KW-1185">Reference proteome</keyword>
<evidence type="ECO:0000313" key="2">
    <source>
        <dbReference type="EMBL" id="GAA2632223.1"/>
    </source>
</evidence>
<dbReference type="RefSeq" id="WP_344389951.1">
    <property type="nucleotide sequence ID" value="NZ_BAAASJ010000027.1"/>
</dbReference>
<gene>
    <name evidence="2" type="ORF">GCM10010307_25310</name>
</gene>
<accession>A0ABN3QPW3</accession>
<evidence type="ECO:0000256" key="1">
    <source>
        <dbReference type="SAM" id="MobiDB-lite"/>
    </source>
</evidence>
<organism evidence="2 3">
    <name type="scientific">Streptomyces vastus</name>
    <dbReference type="NCBI Taxonomy" id="285451"/>
    <lineage>
        <taxon>Bacteria</taxon>
        <taxon>Bacillati</taxon>
        <taxon>Actinomycetota</taxon>
        <taxon>Actinomycetes</taxon>
        <taxon>Kitasatosporales</taxon>
        <taxon>Streptomycetaceae</taxon>
        <taxon>Streptomyces</taxon>
    </lineage>
</organism>
<comment type="caution">
    <text evidence="2">The sequence shown here is derived from an EMBL/GenBank/DDBJ whole genome shotgun (WGS) entry which is preliminary data.</text>
</comment>
<feature type="region of interest" description="Disordered" evidence="1">
    <location>
        <begin position="68"/>
        <end position="125"/>
    </location>
</feature>
<dbReference type="EMBL" id="BAAASJ010000027">
    <property type="protein sequence ID" value="GAA2632223.1"/>
    <property type="molecule type" value="Genomic_DNA"/>
</dbReference>
<protein>
    <submittedName>
        <fullName evidence="2">Uncharacterized protein</fullName>
    </submittedName>
</protein>
<name>A0ABN3QPW3_9ACTN</name>
<dbReference type="Proteomes" id="UP001500151">
    <property type="component" value="Unassembled WGS sequence"/>
</dbReference>
<sequence length="125" mass="13212">MRKGHRSRSARTSAGARLRVARVTAVDPERRTVAVTGEDGDGELGYDTLLPAPVLDPAHLAIRCRPASAIRGRSGPGRDLRRLGGGSRLRDGGTGSGTDPSRCRSSHGKLPVFRPMTSTTEAQSP</sequence>